<evidence type="ECO:0008006" key="3">
    <source>
        <dbReference type="Google" id="ProtNLM"/>
    </source>
</evidence>
<protein>
    <recommendedName>
        <fullName evidence="3">Tail X family protein</fullName>
    </recommendedName>
</protein>
<dbReference type="Pfam" id="PF05489">
    <property type="entry name" value="Phage_tail_X"/>
    <property type="match status" value="1"/>
</dbReference>
<dbReference type="HOGENOM" id="CLU_175462_0_2_0"/>
<organism evidence="1 2">
    <name type="scientific">Sebaldella termitidis (strain ATCC 33386 / NCTC 11300)</name>
    <dbReference type="NCBI Taxonomy" id="526218"/>
    <lineage>
        <taxon>Bacteria</taxon>
        <taxon>Fusobacteriati</taxon>
        <taxon>Fusobacteriota</taxon>
        <taxon>Fusobacteriia</taxon>
        <taxon>Fusobacteriales</taxon>
        <taxon>Leptotrichiaceae</taxon>
        <taxon>Sebaldella</taxon>
    </lineage>
</organism>
<reference evidence="1 2" key="2">
    <citation type="journal article" date="2010" name="Stand. Genomic Sci.">
        <title>Complete genome sequence of Sebaldella termitidis type strain (NCTC 11300).</title>
        <authorList>
            <person name="Harmon-Smith M."/>
            <person name="Celia L."/>
            <person name="Chertkov O."/>
            <person name="Lapidus A."/>
            <person name="Copeland A."/>
            <person name="Glavina Del Rio T."/>
            <person name="Nolan M."/>
            <person name="Lucas S."/>
            <person name="Tice H."/>
            <person name="Cheng J.F."/>
            <person name="Han C."/>
            <person name="Detter J.C."/>
            <person name="Bruce D."/>
            <person name="Goodwin L."/>
            <person name="Pitluck S."/>
            <person name="Pati A."/>
            <person name="Liolios K."/>
            <person name="Ivanova N."/>
            <person name="Mavromatis K."/>
            <person name="Mikhailova N."/>
            <person name="Chen A."/>
            <person name="Palaniappan K."/>
            <person name="Land M."/>
            <person name="Hauser L."/>
            <person name="Chang Y.J."/>
            <person name="Jeffries C.D."/>
            <person name="Brettin T."/>
            <person name="Goker M."/>
            <person name="Beck B."/>
            <person name="Bristow J."/>
            <person name="Eisen J.A."/>
            <person name="Markowitz V."/>
            <person name="Hugenholtz P."/>
            <person name="Kyrpides N.C."/>
            <person name="Klenk H.P."/>
            <person name="Chen F."/>
        </authorList>
    </citation>
    <scope>NUCLEOTIDE SEQUENCE [LARGE SCALE GENOMIC DNA]</scope>
    <source>
        <strain evidence="2">ATCC 33386 / NCTC 11300</strain>
    </source>
</reference>
<dbReference type="STRING" id="526218.Sterm_0927"/>
<dbReference type="InterPro" id="IPR008861">
    <property type="entry name" value="GpX-like"/>
</dbReference>
<name>D1AFB0_SEBTE</name>
<gene>
    <name evidence="1" type="ordered locus">Sterm_0927</name>
</gene>
<dbReference type="KEGG" id="str:Sterm_0927"/>
<accession>D1AFB0</accession>
<dbReference type="RefSeq" id="WP_012860391.1">
    <property type="nucleotide sequence ID" value="NC_013517.1"/>
</dbReference>
<dbReference type="AlphaFoldDB" id="D1AFB0"/>
<sequence length="70" mass="8103">MDKKLDVYYTKEGDTWDKIAYNVYNDELLYIDLMLANVLLIDIAVFDANIPVICPDIKPTNNANLPPWKQ</sequence>
<keyword evidence="2" id="KW-1185">Reference proteome</keyword>
<dbReference type="Proteomes" id="UP000000845">
    <property type="component" value="Chromosome"/>
</dbReference>
<evidence type="ECO:0000313" key="1">
    <source>
        <dbReference type="EMBL" id="ACZ07795.1"/>
    </source>
</evidence>
<evidence type="ECO:0000313" key="2">
    <source>
        <dbReference type="Proteomes" id="UP000000845"/>
    </source>
</evidence>
<reference evidence="2" key="1">
    <citation type="submission" date="2009-09" db="EMBL/GenBank/DDBJ databases">
        <title>The complete chromosome of Sebaldella termitidis ATCC 33386.</title>
        <authorList>
            <consortium name="US DOE Joint Genome Institute (JGI-PGF)"/>
            <person name="Lucas S."/>
            <person name="Copeland A."/>
            <person name="Lapidus A."/>
            <person name="Glavina del Rio T."/>
            <person name="Dalin E."/>
            <person name="Tice H."/>
            <person name="Bruce D."/>
            <person name="Goodwin L."/>
            <person name="Pitluck S."/>
            <person name="Kyrpides N."/>
            <person name="Mavromatis K."/>
            <person name="Ivanova N."/>
            <person name="Mikhailova N."/>
            <person name="Sims D."/>
            <person name="Meincke L."/>
            <person name="Brettin T."/>
            <person name="Detter J.C."/>
            <person name="Han C."/>
            <person name="Larimer F."/>
            <person name="Land M."/>
            <person name="Hauser L."/>
            <person name="Markowitz V."/>
            <person name="Cheng J.F."/>
            <person name="Hugenholtz P."/>
            <person name="Woyke T."/>
            <person name="Wu D."/>
            <person name="Eisen J.A."/>
        </authorList>
    </citation>
    <scope>NUCLEOTIDE SEQUENCE [LARGE SCALE GENOMIC DNA]</scope>
    <source>
        <strain evidence="2">ATCC 33386 / NCTC 11300</strain>
    </source>
</reference>
<dbReference type="EMBL" id="CP001739">
    <property type="protein sequence ID" value="ACZ07795.1"/>
    <property type="molecule type" value="Genomic_DNA"/>
</dbReference>
<proteinExistence type="predicted"/>